<feature type="region of interest" description="Disordered" evidence="4">
    <location>
        <begin position="241"/>
        <end position="269"/>
    </location>
</feature>
<comment type="similarity">
    <text evidence="1">Belongs to the peptidase S45 family.</text>
</comment>
<dbReference type="PIRSF" id="PIRSF001227">
    <property type="entry name" value="Pen_acylase"/>
    <property type="match status" value="1"/>
</dbReference>
<dbReference type="InterPro" id="IPR043147">
    <property type="entry name" value="Penicillin_amidase_A-knob"/>
</dbReference>
<evidence type="ECO:0000313" key="5">
    <source>
        <dbReference type="EMBL" id="RNJ26141.1"/>
    </source>
</evidence>
<feature type="compositionally biased region" description="Polar residues" evidence="4">
    <location>
        <begin position="255"/>
        <end position="267"/>
    </location>
</feature>
<dbReference type="EMBL" id="RJJC01000001">
    <property type="protein sequence ID" value="RNJ26141.1"/>
    <property type="molecule type" value="Genomic_DNA"/>
</dbReference>
<keyword evidence="3" id="KW-0865">Zymogen</keyword>
<dbReference type="GO" id="GO:0016811">
    <property type="term" value="F:hydrolase activity, acting on carbon-nitrogen (but not peptide) bonds, in linear amides"/>
    <property type="evidence" value="ECO:0007669"/>
    <property type="project" value="InterPro"/>
</dbReference>
<gene>
    <name evidence="5" type="ORF">Nmn1133_05230</name>
</gene>
<dbReference type="InterPro" id="IPR043146">
    <property type="entry name" value="Penicillin_amidase_N_B-knob"/>
</dbReference>
<organism evidence="5 6">
    <name type="scientific">Halosegnis longus</name>
    <dbReference type="NCBI Taxonomy" id="2216012"/>
    <lineage>
        <taxon>Archaea</taxon>
        <taxon>Methanobacteriati</taxon>
        <taxon>Methanobacteriota</taxon>
        <taxon>Stenosarchaea group</taxon>
        <taxon>Halobacteria</taxon>
        <taxon>Halobacteriales</taxon>
        <taxon>Natronomonadaceae</taxon>
        <taxon>Halosegnis</taxon>
    </lineage>
</organism>
<dbReference type="InterPro" id="IPR023343">
    <property type="entry name" value="Penicillin_amidase_dom1"/>
</dbReference>
<dbReference type="Gene3D" id="3.60.20.10">
    <property type="entry name" value="Glutamine Phosphoribosylpyrophosphate, subunit 1, domain 1"/>
    <property type="match status" value="1"/>
</dbReference>
<dbReference type="InterPro" id="IPR002692">
    <property type="entry name" value="S45"/>
</dbReference>
<evidence type="ECO:0000256" key="2">
    <source>
        <dbReference type="ARBA" id="ARBA00022801"/>
    </source>
</evidence>
<dbReference type="PANTHER" id="PTHR34218">
    <property type="entry name" value="PEPTIDASE S45 PENICILLIN AMIDASE"/>
    <property type="match status" value="1"/>
</dbReference>
<dbReference type="AlphaFoldDB" id="A0AAJ4R8L1"/>
<dbReference type="Pfam" id="PF01804">
    <property type="entry name" value="Penicil_amidase"/>
    <property type="match status" value="1"/>
</dbReference>
<evidence type="ECO:0000256" key="4">
    <source>
        <dbReference type="SAM" id="MobiDB-lite"/>
    </source>
</evidence>
<dbReference type="Proteomes" id="UP000270581">
    <property type="component" value="Unassembled WGS sequence"/>
</dbReference>
<evidence type="ECO:0000313" key="6">
    <source>
        <dbReference type="Proteomes" id="UP000270581"/>
    </source>
</evidence>
<evidence type="ECO:0000256" key="1">
    <source>
        <dbReference type="ARBA" id="ARBA00006586"/>
    </source>
</evidence>
<dbReference type="RefSeq" id="WP_123123974.1">
    <property type="nucleotide sequence ID" value="NZ_QKNW01000001.1"/>
</dbReference>
<sequence>MNDRRGAVAAVLALALLVSGAVGAGGFISLAAPGSGDAWTATADANDRSIGAKADRALTGPTSVESPYGEATVRYDSDGVPHIEADNETALYYAVGYVQARDRLFQMDLQRRLMRGETAEIAGEAAVENDRFYRKMDFAGAAEASWNATKDTEAGDATRAYTAGVNHYIDTEPLPTEFQANDYAPDEWTPVDSLLVGKLIAWQLTGDFRDLERATVADSFEPGAVSELYPEQLAHDSTIMGRSQGGEVTPASARPSVSPQTAPQGTTGDFAGLYDRYSTYERSLGIGSNSWVVSGDHTDDGAPIVANDPHLSLTVPPVWYEMHLDSPEMNTRGVAFPGLPFVVIGRTESVSWGFTNVGADQTDLYTFEQPTNDTYVYDGEVREVQTETETIEVANGPDAEVEIRKTVKGPLLERGGQEVAVSWLGLTGTREGQATYDLNHAEDLDAVSEALKTFDTPTQNIVAADRDGGTLFRTTGKYPYRYTDGERVSGELPFNATAGEGNWRGWTPYGQTDWDAGGFVPFDEVPHVDNPDVLATANQRTTDEPGFYLSYSERFADPYRGARIYERLESRVESDQPVTASFMQELQRDTRSLAAARYQEPLLDARSEMSADVRAEADRLEGWNARMDRDSRAALLYALFREEVRSVVFGDEFAAEGLDSSYYPHHTTLQNLPADSEWFDDETTPARETRADAYATAFERAVDRAGTEGWRTYGDYNVVDLDHQFPVAFLDYPELPTDGGPFTVSNFRVTSDAGSSWRMVVSGDESYGVIPGGQSGNPYSPHYADQLDPWANGGYHPIPTEASGPVVIAFEDEEGDA</sequence>
<dbReference type="Gene3D" id="1.10.1400.10">
    <property type="match status" value="1"/>
</dbReference>
<dbReference type="PANTHER" id="PTHR34218:SF4">
    <property type="entry name" value="ACYL-HOMOSERINE LACTONE ACYLASE QUIP"/>
    <property type="match status" value="1"/>
</dbReference>
<dbReference type="InterPro" id="IPR014395">
    <property type="entry name" value="Pen/GL7ACA/AHL_acylase"/>
</dbReference>
<accession>A0AAJ4R8L1</accession>
<dbReference type="SUPFAM" id="SSF56235">
    <property type="entry name" value="N-terminal nucleophile aminohydrolases (Ntn hydrolases)"/>
    <property type="match status" value="1"/>
</dbReference>
<dbReference type="CDD" id="cd03747">
    <property type="entry name" value="Ntn_PGA_like"/>
    <property type="match status" value="1"/>
</dbReference>
<proteinExistence type="inferred from homology"/>
<comment type="caution">
    <text evidence="5">The sequence shown here is derived from an EMBL/GenBank/DDBJ whole genome shotgun (WGS) entry which is preliminary data.</text>
</comment>
<keyword evidence="2" id="KW-0378">Hydrolase</keyword>
<dbReference type="Gene3D" id="2.30.120.10">
    <property type="match status" value="1"/>
</dbReference>
<dbReference type="InterPro" id="IPR029055">
    <property type="entry name" value="Ntn_hydrolases_N"/>
</dbReference>
<dbReference type="Gene3D" id="1.10.439.10">
    <property type="entry name" value="Penicillin Amidohydrolase, domain 1"/>
    <property type="match status" value="1"/>
</dbReference>
<keyword evidence="6" id="KW-1185">Reference proteome</keyword>
<name>A0AAJ4R8L1_9EURY</name>
<reference evidence="5 6" key="1">
    <citation type="submission" date="2018-11" db="EMBL/GenBank/DDBJ databases">
        <title>Genome sequences of Natronomonas sp. CBA1133.</title>
        <authorList>
            <person name="Roh S.W."/>
            <person name="Cha I.-T."/>
        </authorList>
    </citation>
    <scope>NUCLEOTIDE SEQUENCE [LARGE SCALE GENOMIC DNA]</scope>
    <source>
        <strain evidence="5 6">CBA1133</strain>
    </source>
</reference>
<protein>
    <submittedName>
        <fullName evidence="5">Penicillin acylase family protein</fullName>
    </submittedName>
</protein>
<evidence type="ECO:0000256" key="3">
    <source>
        <dbReference type="ARBA" id="ARBA00023145"/>
    </source>
</evidence>
<dbReference type="GO" id="GO:0017000">
    <property type="term" value="P:antibiotic biosynthetic process"/>
    <property type="evidence" value="ECO:0007669"/>
    <property type="project" value="InterPro"/>
</dbReference>